<dbReference type="SUPFAM" id="SSF110997">
    <property type="entry name" value="Sporulation related repeat"/>
    <property type="match status" value="1"/>
</dbReference>
<dbReference type="PANTHER" id="PTHR34183:SF1">
    <property type="entry name" value="ENDOLYTIC PEPTIDOGLYCAN TRANSGLYCOSYLASE RLPA"/>
    <property type="match status" value="1"/>
</dbReference>
<dbReference type="PROSITE" id="PS51257">
    <property type="entry name" value="PROKAR_LIPOPROTEIN"/>
    <property type="match status" value="1"/>
</dbReference>
<dbReference type="GO" id="GO:0009279">
    <property type="term" value="C:cell outer membrane"/>
    <property type="evidence" value="ECO:0007669"/>
    <property type="project" value="TreeGrafter"/>
</dbReference>
<dbReference type="GO" id="GO:0000270">
    <property type="term" value="P:peptidoglycan metabolic process"/>
    <property type="evidence" value="ECO:0007669"/>
    <property type="project" value="UniProtKB-UniRule"/>
</dbReference>
<dbReference type="InterPro" id="IPR009009">
    <property type="entry name" value="RlpA-like_DPBB"/>
</dbReference>
<dbReference type="InterPro" id="IPR012997">
    <property type="entry name" value="RplA"/>
</dbReference>
<reference evidence="9 10" key="1">
    <citation type="submission" date="2017-02" db="EMBL/GenBank/DDBJ databases">
        <title>Whole genome sequencing of Metallibacterium scheffleri DSM 24874 (T).</title>
        <authorList>
            <person name="Kumar S."/>
            <person name="Patil P."/>
            <person name="Patil P.B."/>
        </authorList>
    </citation>
    <scope>NUCLEOTIDE SEQUENCE [LARGE SCALE GENOMIC DNA]</scope>
    <source>
        <strain evidence="9 10">DSM 24874</strain>
    </source>
</reference>
<dbReference type="OrthoDB" id="9779128at2"/>
<dbReference type="InterPro" id="IPR034718">
    <property type="entry name" value="RlpA"/>
</dbReference>
<evidence type="ECO:0000256" key="7">
    <source>
        <dbReference type="SAM" id="SignalP"/>
    </source>
</evidence>
<feature type="signal peptide" evidence="7">
    <location>
        <begin position="1"/>
        <end position="24"/>
    </location>
</feature>
<dbReference type="SUPFAM" id="SSF50685">
    <property type="entry name" value="Barwin-like endoglucanases"/>
    <property type="match status" value="1"/>
</dbReference>
<evidence type="ECO:0000256" key="2">
    <source>
        <dbReference type="ARBA" id="ARBA00023239"/>
    </source>
</evidence>
<dbReference type="HAMAP" id="MF_02071">
    <property type="entry name" value="RlpA"/>
    <property type="match status" value="1"/>
</dbReference>
<dbReference type="Gene3D" id="3.30.70.1070">
    <property type="entry name" value="Sporulation related repeat"/>
    <property type="match status" value="1"/>
</dbReference>
<dbReference type="AlphaFoldDB" id="A0A4S3KQ70"/>
<dbReference type="NCBIfam" id="TIGR00413">
    <property type="entry name" value="rlpA"/>
    <property type="match status" value="1"/>
</dbReference>
<dbReference type="Gene3D" id="2.40.40.10">
    <property type="entry name" value="RlpA-like domain"/>
    <property type="match status" value="1"/>
</dbReference>
<dbReference type="InterPro" id="IPR036680">
    <property type="entry name" value="SPOR-like_sf"/>
</dbReference>
<comment type="similarity">
    <text evidence="4 5">Belongs to the RlpA family.</text>
</comment>
<dbReference type="PROSITE" id="PS51724">
    <property type="entry name" value="SPOR"/>
    <property type="match status" value="1"/>
</dbReference>
<evidence type="ECO:0000256" key="6">
    <source>
        <dbReference type="SAM" id="MobiDB-lite"/>
    </source>
</evidence>
<evidence type="ECO:0000256" key="1">
    <source>
        <dbReference type="ARBA" id="ARBA00022729"/>
    </source>
</evidence>
<proteinExistence type="inferred from homology"/>
<dbReference type="EC" id="4.2.2.-" evidence="4"/>
<comment type="caution">
    <text evidence="9">The sequence shown here is derived from an EMBL/GenBank/DDBJ whole genome shotgun (WGS) entry which is preliminary data.</text>
</comment>
<keyword evidence="2 4" id="KW-0456">Lyase</keyword>
<evidence type="ECO:0000256" key="4">
    <source>
        <dbReference type="HAMAP-Rule" id="MF_02071"/>
    </source>
</evidence>
<sequence>MRRHVVAAVALLAGVLLLAGCASAPSRPPPLPTHCVGGAMPANLAAIPMPTPVPEPPSRYGNRSSYQVFGRTYHVLSSARGYDQTGIASWYGQRSQGKLTSNLEHYDLYKYTAASKVLPLPTFVRVTNLDNGKCVIVRVNDRGPFVHGRIIDLSYLAALRLGVWCSGTAPVRVQAIDANDPAQVRALSCPAAGWAATAPPPPPASPASVAPAPTPPASVPAPPLPMPGPAPAASLPAMQAPRSAQVIYLQVGVFTVQADAERVLQLLRDNQLNDANIRTITFDGQSLWFVRVGPLHSAAAAAVTPRLILLGLPVLRIDEPLPSH</sequence>
<feature type="compositionally biased region" description="Pro residues" evidence="6">
    <location>
        <begin position="212"/>
        <end position="225"/>
    </location>
</feature>
<keyword evidence="4" id="KW-0449">Lipoprotein</keyword>
<evidence type="ECO:0000313" key="10">
    <source>
        <dbReference type="Proteomes" id="UP000307749"/>
    </source>
</evidence>
<dbReference type="EMBL" id="MWQO01000016">
    <property type="protein sequence ID" value="THD11129.1"/>
    <property type="molecule type" value="Genomic_DNA"/>
</dbReference>
<protein>
    <recommendedName>
        <fullName evidence="4">Endolytic peptidoglycan transglycosylase RlpA</fullName>
        <ecNumber evidence="4">4.2.2.-</ecNumber>
    </recommendedName>
</protein>
<accession>A0A4S3KQ70</accession>
<dbReference type="GO" id="GO:0005886">
    <property type="term" value="C:plasma membrane"/>
    <property type="evidence" value="ECO:0007669"/>
    <property type="project" value="UniProtKB-SubCell"/>
</dbReference>
<feature type="domain" description="SPOR" evidence="8">
    <location>
        <begin position="241"/>
        <end position="324"/>
    </location>
</feature>
<organism evidence="9 10">
    <name type="scientific">Metallibacterium scheffleri</name>
    <dbReference type="NCBI Taxonomy" id="993689"/>
    <lineage>
        <taxon>Bacteria</taxon>
        <taxon>Pseudomonadati</taxon>
        <taxon>Pseudomonadota</taxon>
        <taxon>Gammaproteobacteria</taxon>
        <taxon>Lysobacterales</taxon>
        <taxon>Rhodanobacteraceae</taxon>
        <taxon>Metallibacterium</taxon>
    </lineage>
</organism>
<dbReference type="GO" id="GO:0008932">
    <property type="term" value="F:lytic endotransglycosylase activity"/>
    <property type="evidence" value="ECO:0007669"/>
    <property type="project" value="UniProtKB-UniRule"/>
</dbReference>
<keyword evidence="4" id="KW-0564">Palmitate</keyword>
<evidence type="ECO:0000256" key="3">
    <source>
        <dbReference type="ARBA" id="ARBA00023316"/>
    </source>
</evidence>
<keyword evidence="3 4" id="KW-0961">Cell wall biogenesis/degradation</keyword>
<dbReference type="CDD" id="cd22268">
    <property type="entry name" value="DPBB_RlpA-like"/>
    <property type="match status" value="1"/>
</dbReference>
<dbReference type="InterPro" id="IPR007730">
    <property type="entry name" value="SPOR-like_dom"/>
</dbReference>
<dbReference type="GO" id="GO:0042834">
    <property type="term" value="F:peptidoglycan binding"/>
    <property type="evidence" value="ECO:0007669"/>
    <property type="project" value="InterPro"/>
</dbReference>
<feature type="region of interest" description="Disordered" evidence="6">
    <location>
        <begin position="195"/>
        <end position="225"/>
    </location>
</feature>
<keyword evidence="4" id="KW-0472">Membrane</keyword>
<keyword evidence="1 7" id="KW-0732">Signal</keyword>
<evidence type="ECO:0000259" key="8">
    <source>
        <dbReference type="PROSITE" id="PS51724"/>
    </source>
</evidence>
<dbReference type="InterPro" id="IPR036908">
    <property type="entry name" value="RlpA-like_sf"/>
</dbReference>
<dbReference type="Pfam" id="PF03330">
    <property type="entry name" value="DPBB_1"/>
    <property type="match status" value="1"/>
</dbReference>
<dbReference type="STRING" id="993689.GCA_002077135_01231"/>
<name>A0A4S3KQ70_9GAMM</name>
<feature type="chain" id="PRO_5021055996" description="Endolytic peptidoglycan transglycosylase RlpA" evidence="7">
    <location>
        <begin position="25"/>
        <end position="324"/>
    </location>
</feature>
<keyword evidence="4" id="KW-1003">Cell membrane</keyword>
<dbReference type="PANTHER" id="PTHR34183">
    <property type="entry name" value="ENDOLYTIC PEPTIDOGLYCAN TRANSGLYCOSYLASE RLPA"/>
    <property type="match status" value="1"/>
</dbReference>
<gene>
    <name evidence="4" type="primary">rlpA</name>
    <name evidence="9" type="ORF">B1806_05270</name>
</gene>
<dbReference type="Pfam" id="PF05036">
    <property type="entry name" value="SPOR"/>
    <property type="match status" value="1"/>
</dbReference>
<keyword evidence="10" id="KW-1185">Reference proteome</keyword>
<comment type="subcellular location">
    <subcellularLocation>
        <location evidence="4">Cell membrane</location>
        <topology evidence="4">Lipid-anchor</topology>
    </subcellularLocation>
</comment>
<evidence type="ECO:0000256" key="5">
    <source>
        <dbReference type="RuleBase" id="RU003495"/>
    </source>
</evidence>
<comment type="function">
    <text evidence="4">Lytic transglycosylase with a strong preference for naked glycan strands that lack stem peptides.</text>
</comment>
<evidence type="ECO:0000313" key="9">
    <source>
        <dbReference type="EMBL" id="THD11129.1"/>
    </source>
</evidence>
<dbReference type="Proteomes" id="UP000307749">
    <property type="component" value="Unassembled WGS sequence"/>
</dbReference>
<dbReference type="GO" id="GO:0071555">
    <property type="term" value="P:cell wall organization"/>
    <property type="evidence" value="ECO:0007669"/>
    <property type="project" value="UniProtKB-KW"/>
</dbReference>